<organism evidence="1">
    <name type="scientific">uncultured Caudovirales phage</name>
    <dbReference type="NCBI Taxonomy" id="2100421"/>
    <lineage>
        <taxon>Viruses</taxon>
        <taxon>Duplodnaviria</taxon>
        <taxon>Heunggongvirae</taxon>
        <taxon>Uroviricota</taxon>
        <taxon>Caudoviricetes</taxon>
        <taxon>Peduoviridae</taxon>
        <taxon>Maltschvirus</taxon>
        <taxon>Maltschvirus maltsch</taxon>
    </lineage>
</organism>
<protein>
    <submittedName>
        <fullName evidence="1">Phage_N6A_met, phage N-6-adenine-methyltransferase</fullName>
    </submittedName>
</protein>
<dbReference type="EMBL" id="LR796340">
    <property type="protein sequence ID" value="CAB4137779.1"/>
    <property type="molecule type" value="Genomic_DNA"/>
</dbReference>
<evidence type="ECO:0000313" key="1">
    <source>
        <dbReference type="EMBL" id="CAB4137779.1"/>
    </source>
</evidence>
<name>A0A6J5M1A4_9CAUD</name>
<proteinExistence type="predicted"/>
<dbReference type="GO" id="GO:0032259">
    <property type="term" value="P:methylation"/>
    <property type="evidence" value="ECO:0007669"/>
    <property type="project" value="UniProtKB-KW"/>
</dbReference>
<dbReference type="GO" id="GO:0009007">
    <property type="term" value="F:site-specific DNA-methyltransferase (adenine-specific) activity"/>
    <property type="evidence" value="ECO:0007669"/>
    <property type="project" value="InterPro"/>
</dbReference>
<dbReference type="GO" id="GO:0009307">
    <property type="term" value="P:DNA restriction-modification system"/>
    <property type="evidence" value="ECO:0007669"/>
    <property type="project" value="InterPro"/>
</dbReference>
<keyword evidence="1" id="KW-0489">Methyltransferase</keyword>
<dbReference type="GO" id="GO:0003677">
    <property type="term" value="F:DNA binding"/>
    <property type="evidence" value="ECO:0007669"/>
    <property type="project" value="InterPro"/>
</dbReference>
<sequence length="179" mass="19557">MNVNRDLLSFAAPLPGRGMGGHQAAAADSEVWLTPPDLLKALGPFDLDPCACMEPRPWPTAARHYTREDSGLRREWTGRVWLNPPYGGPSIIGPWMRRMADHGHGTAIIFARTETEVFHDCVWNRASAVLFLRGRLHFHHRDGARAKLNAGAPSCLVAYGDADVAALEASGLAGKLVRL</sequence>
<dbReference type="Pfam" id="PF05869">
    <property type="entry name" value="Dam"/>
    <property type="match status" value="1"/>
</dbReference>
<accession>A0A6J5M1A4</accession>
<dbReference type="InterPro" id="IPR008593">
    <property type="entry name" value="Dam_MeTrfase"/>
</dbReference>
<gene>
    <name evidence="1" type="ORF">UFOVP326_80</name>
</gene>
<reference evidence="1" key="1">
    <citation type="submission" date="2020-04" db="EMBL/GenBank/DDBJ databases">
        <authorList>
            <person name="Chiriac C."/>
            <person name="Salcher M."/>
            <person name="Ghai R."/>
            <person name="Kavagutti S V."/>
        </authorList>
    </citation>
    <scope>NUCLEOTIDE SEQUENCE</scope>
</reference>
<keyword evidence="1" id="KW-0808">Transferase</keyword>